<reference evidence="2" key="1">
    <citation type="submission" date="2022-11" db="UniProtKB">
        <authorList>
            <consortium name="WormBaseParasite"/>
        </authorList>
    </citation>
    <scope>IDENTIFICATION</scope>
</reference>
<sequence length="192" mass="21068">MLRTTDSGSSSSSTQIRKTNEPPKIVHRVVRPIGGRMPIVRKLRPPLKVGQRPSGPRMMIRHVTPIRHVKPIKPGPRMMIRHVTPIRHVKPIKPGIPQQIVKTVVVQPKIVTVRPATTKKEAGNSQIEKVEKSSMESPKPSSSTSTQSVEAVPTPTEAPFESSTAPVPETKTETSAETQPPEDEDAEINVVD</sequence>
<accession>A0AC34R834</accession>
<evidence type="ECO:0000313" key="1">
    <source>
        <dbReference type="Proteomes" id="UP000887576"/>
    </source>
</evidence>
<organism evidence="1 2">
    <name type="scientific">Panagrolaimus sp. JU765</name>
    <dbReference type="NCBI Taxonomy" id="591449"/>
    <lineage>
        <taxon>Eukaryota</taxon>
        <taxon>Metazoa</taxon>
        <taxon>Ecdysozoa</taxon>
        <taxon>Nematoda</taxon>
        <taxon>Chromadorea</taxon>
        <taxon>Rhabditida</taxon>
        <taxon>Tylenchina</taxon>
        <taxon>Panagrolaimomorpha</taxon>
        <taxon>Panagrolaimoidea</taxon>
        <taxon>Panagrolaimidae</taxon>
        <taxon>Panagrolaimus</taxon>
    </lineage>
</organism>
<name>A0AC34R834_9BILA</name>
<evidence type="ECO:0000313" key="2">
    <source>
        <dbReference type="WBParaSite" id="JU765_v2.g4320.t1"/>
    </source>
</evidence>
<dbReference type="Proteomes" id="UP000887576">
    <property type="component" value="Unplaced"/>
</dbReference>
<protein>
    <submittedName>
        <fullName evidence="2">Uncharacterized protein</fullName>
    </submittedName>
</protein>
<dbReference type="WBParaSite" id="JU765_v2.g4320.t1">
    <property type="protein sequence ID" value="JU765_v2.g4320.t1"/>
    <property type="gene ID" value="JU765_v2.g4320"/>
</dbReference>
<proteinExistence type="predicted"/>